<dbReference type="Proteomes" id="UP000242287">
    <property type="component" value="Unassembled WGS sequence"/>
</dbReference>
<protein>
    <submittedName>
        <fullName evidence="1">Uncharacterized protein</fullName>
    </submittedName>
</protein>
<keyword evidence="2" id="KW-1185">Reference proteome</keyword>
<evidence type="ECO:0000313" key="1">
    <source>
        <dbReference type="EMBL" id="PFH45454.1"/>
    </source>
</evidence>
<name>A0A2A9N8N0_9AGAR</name>
<reference evidence="1 2" key="1">
    <citation type="submission" date="2014-02" db="EMBL/GenBank/DDBJ databases">
        <title>Transposable element dynamics among asymbiotic and ectomycorrhizal Amanita fungi.</title>
        <authorList>
            <consortium name="DOE Joint Genome Institute"/>
            <person name="Hess J."/>
            <person name="Skrede I."/>
            <person name="Wolfe B."/>
            <person name="LaButti K."/>
            <person name="Ohm R.A."/>
            <person name="Grigoriev I.V."/>
            <person name="Pringle A."/>
        </authorList>
    </citation>
    <scope>NUCLEOTIDE SEQUENCE [LARGE SCALE GENOMIC DNA]</scope>
    <source>
        <strain evidence="1 2">SKay4041</strain>
    </source>
</reference>
<gene>
    <name evidence="1" type="ORF">AMATHDRAFT_71681</name>
</gene>
<proteinExistence type="predicted"/>
<accession>A0A2A9N8N0</accession>
<sequence length="67" mass="7826">MDDDDDDDDDDADADLLFLIKHKQKHSYRYDTAQQPTFFHIHHRSLILQDGFLHTGRSVSRSPSQRG</sequence>
<evidence type="ECO:0000313" key="2">
    <source>
        <dbReference type="Proteomes" id="UP000242287"/>
    </source>
</evidence>
<organism evidence="1 2">
    <name type="scientific">Amanita thiersii Skay4041</name>
    <dbReference type="NCBI Taxonomy" id="703135"/>
    <lineage>
        <taxon>Eukaryota</taxon>
        <taxon>Fungi</taxon>
        <taxon>Dikarya</taxon>
        <taxon>Basidiomycota</taxon>
        <taxon>Agaricomycotina</taxon>
        <taxon>Agaricomycetes</taxon>
        <taxon>Agaricomycetidae</taxon>
        <taxon>Agaricales</taxon>
        <taxon>Pluteineae</taxon>
        <taxon>Amanitaceae</taxon>
        <taxon>Amanita</taxon>
    </lineage>
</organism>
<dbReference type="AlphaFoldDB" id="A0A2A9N8N0"/>
<dbReference type="EMBL" id="KZ302378">
    <property type="protein sequence ID" value="PFH45454.1"/>
    <property type="molecule type" value="Genomic_DNA"/>
</dbReference>